<reference evidence="3 4" key="1">
    <citation type="submission" date="2021-04" db="EMBL/GenBank/DDBJ databases">
        <authorList>
            <person name="Pira H."/>
            <person name="Risdian C."/>
            <person name="Wink J."/>
        </authorList>
    </citation>
    <scope>NUCLEOTIDE SEQUENCE [LARGE SCALE GENOMIC DNA]</scope>
    <source>
        <strain evidence="3 4">WHA3</strain>
    </source>
</reference>
<feature type="transmembrane region" description="Helical" evidence="1">
    <location>
        <begin position="12"/>
        <end position="32"/>
    </location>
</feature>
<name>A0ABS6SFY6_9SPHN</name>
<evidence type="ECO:0000313" key="4">
    <source>
        <dbReference type="Proteomes" id="UP000722336"/>
    </source>
</evidence>
<keyword evidence="4" id="KW-1185">Reference proteome</keyword>
<keyword evidence="1" id="KW-0812">Transmembrane</keyword>
<evidence type="ECO:0000259" key="2">
    <source>
        <dbReference type="Pfam" id="PF04239"/>
    </source>
</evidence>
<keyword evidence="1" id="KW-0472">Membrane</keyword>
<comment type="caution">
    <text evidence="3">The sequence shown here is derived from an EMBL/GenBank/DDBJ whole genome shotgun (WGS) entry which is preliminary data.</text>
</comment>
<evidence type="ECO:0000256" key="1">
    <source>
        <dbReference type="SAM" id="Phobius"/>
    </source>
</evidence>
<feature type="transmembrane region" description="Helical" evidence="1">
    <location>
        <begin position="44"/>
        <end position="62"/>
    </location>
</feature>
<keyword evidence="1" id="KW-1133">Transmembrane helix</keyword>
<protein>
    <submittedName>
        <fullName evidence="3">DUF421 domain-containing protein</fullName>
    </submittedName>
</protein>
<evidence type="ECO:0000313" key="3">
    <source>
        <dbReference type="EMBL" id="MBV7257324.1"/>
    </source>
</evidence>
<accession>A0ABS6SFY6</accession>
<feature type="domain" description="YetF C-terminal" evidence="2">
    <location>
        <begin position="92"/>
        <end position="160"/>
    </location>
</feature>
<dbReference type="Pfam" id="PF04239">
    <property type="entry name" value="DUF421"/>
    <property type="match status" value="1"/>
</dbReference>
<proteinExistence type="predicted"/>
<dbReference type="PANTHER" id="PTHR34582:SF6">
    <property type="entry name" value="UPF0702 TRANSMEMBRANE PROTEIN YCAP"/>
    <property type="match status" value="1"/>
</dbReference>
<dbReference type="PANTHER" id="PTHR34582">
    <property type="entry name" value="UPF0702 TRANSMEMBRANE PROTEIN YCAP"/>
    <property type="match status" value="1"/>
</dbReference>
<dbReference type="EMBL" id="JAGSPA010000003">
    <property type="protein sequence ID" value="MBV7257324.1"/>
    <property type="molecule type" value="Genomic_DNA"/>
</dbReference>
<dbReference type="RefSeq" id="WP_218446143.1">
    <property type="nucleotide sequence ID" value="NZ_JAGSPA010000003.1"/>
</dbReference>
<dbReference type="Proteomes" id="UP000722336">
    <property type="component" value="Unassembled WGS sequence"/>
</dbReference>
<feature type="transmembrane region" description="Helical" evidence="1">
    <location>
        <begin position="68"/>
        <end position="86"/>
    </location>
</feature>
<gene>
    <name evidence="3" type="ORF">KCG44_11065</name>
</gene>
<dbReference type="InterPro" id="IPR007353">
    <property type="entry name" value="DUF421"/>
</dbReference>
<sequence length="176" mass="19108">MFLSDAPTFDLILRAFLLTAAAMIWVVILVRVVGLRSFSKMTNFDFVMTVATGSLLAGAGQATDWGGFGQAMLAMAALFLVQYITARLRKDSDTVENVMQNDPILLLRDGEIIPSALTKTRVAESDLIAKLREANVFDMAKVKAVVLETTGDISVLHGDETLDDRIIKNVRGADTG</sequence>
<organism evidence="3 4">
    <name type="scientific">Pacificimonas pallii</name>
    <dbReference type="NCBI Taxonomy" id="2827236"/>
    <lineage>
        <taxon>Bacteria</taxon>
        <taxon>Pseudomonadati</taxon>
        <taxon>Pseudomonadota</taxon>
        <taxon>Alphaproteobacteria</taxon>
        <taxon>Sphingomonadales</taxon>
        <taxon>Sphingosinicellaceae</taxon>
        <taxon>Pacificimonas</taxon>
    </lineage>
</organism>